<dbReference type="EMBL" id="CP071448">
    <property type="protein sequence ID" value="QSW87456.1"/>
    <property type="molecule type" value="Genomic_DNA"/>
</dbReference>
<evidence type="ECO:0000313" key="1">
    <source>
        <dbReference type="EMBL" id="QSW87456.1"/>
    </source>
</evidence>
<evidence type="ECO:0000313" key="2">
    <source>
        <dbReference type="Proteomes" id="UP000663440"/>
    </source>
</evidence>
<dbReference type="Gene3D" id="3.90.1480.10">
    <property type="entry name" value="Alpha-2,3-sialyltransferase"/>
    <property type="match status" value="1"/>
</dbReference>
<sequence>MKTKLKRIIIHLLKIIYKFIFSCFSLLKVGVFSKYTVKLPSINDFGTCYIFGNGPSLKNDLDGNCDFFIDKNIFVVNNFATSDYFNIIKPKYYVFADPAYWSSNENSEVVRNCKKILEIIRDTTSWNMTIFVPSNALKNNILTDVLKSNKFLKIVDFNTTVISMKGFEYLNYLLFKKGLAAPPIQNVLISSIFISINIGFSEINILGSDHSWTKQLFVNEKNDVCTIDYHFYDAKQINYNVFTRVDGSIYKMHEILRDYALMFEGYHKLRKYADYFKVKIWNATENSFIDAFERKNYINS</sequence>
<dbReference type="Proteomes" id="UP000663440">
    <property type="component" value="Chromosome"/>
</dbReference>
<name>A0ABX7Q8V5_9FLAO</name>
<evidence type="ECO:0008006" key="3">
    <source>
        <dbReference type="Google" id="ProtNLM"/>
    </source>
</evidence>
<proteinExistence type="predicted"/>
<keyword evidence="2" id="KW-1185">Reference proteome</keyword>
<dbReference type="RefSeq" id="WP_207294685.1">
    <property type="nucleotide sequence ID" value="NZ_CP071448.1"/>
</dbReference>
<reference evidence="1 2" key="1">
    <citation type="submission" date="2021-03" db="EMBL/GenBank/DDBJ databases">
        <title>Flavobacterium kribbensis sp. nov, an endophytic bacteria, isolated from soybean.</title>
        <authorList>
            <person name="Lee J."/>
            <person name="Seo J."/>
        </authorList>
    </citation>
    <scope>NUCLEOTIDE SEQUENCE [LARGE SCALE GENOMIC DNA]</scope>
    <source>
        <strain evidence="1 2">BB8</strain>
    </source>
</reference>
<organism evidence="1 2">
    <name type="scientific">Flavobacterium endoglycinae</name>
    <dbReference type="NCBI Taxonomy" id="2816357"/>
    <lineage>
        <taxon>Bacteria</taxon>
        <taxon>Pseudomonadati</taxon>
        <taxon>Bacteroidota</taxon>
        <taxon>Flavobacteriia</taxon>
        <taxon>Flavobacteriales</taxon>
        <taxon>Flavobacteriaceae</taxon>
        <taxon>Flavobacterium</taxon>
    </lineage>
</organism>
<protein>
    <recommendedName>
        <fullName evidence="3">DUF115 domain-containing protein</fullName>
    </recommendedName>
</protein>
<gene>
    <name evidence="1" type="ORF">J0383_14290</name>
</gene>
<accession>A0ABX7Q8V5</accession>